<gene>
    <name evidence="1" type="ORF">DNU06_13800</name>
</gene>
<protein>
    <submittedName>
        <fullName evidence="1">Uncharacterized protein</fullName>
    </submittedName>
</protein>
<proteinExistence type="predicted"/>
<organism evidence="1 2">
    <name type="scientific">Putridiphycobacter roseus</name>
    <dbReference type="NCBI Taxonomy" id="2219161"/>
    <lineage>
        <taxon>Bacteria</taxon>
        <taxon>Pseudomonadati</taxon>
        <taxon>Bacteroidota</taxon>
        <taxon>Flavobacteriia</taxon>
        <taxon>Flavobacteriales</taxon>
        <taxon>Crocinitomicaceae</taxon>
        <taxon>Putridiphycobacter</taxon>
    </lineage>
</organism>
<evidence type="ECO:0000313" key="1">
    <source>
        <dbReference type="EMBL" id="PZE16197.1"/>
    </source>
</evidence>
<evidence type="ECO:0000313" key="2">
    <source>
        <dbReference type="Proteomes" id="UP000249248"/>
    </source>
</evidence>
<keyword evidence="2" id="KW-1185">Reference proteome</keyword>
<dbReference type="Proteomes" id="UP000249248">
    <property type="component" value="Unassembled WGS sequence"/>
</dbReference>
<reference evidence="1 2" key="1">
    <citation type="submission" date="2018-06" db="EMBL/GenBank/DDBJ databases">
        <title>The draft genome sequence of Crocinitomix sp. SM1701.</title>
        <authorList>
            <person name="Zhang X."/>
        </authorList>
    </citation>
    <scope>NUCLEOTIDE SEQUENCE [LARGE SCALE GENOMIC DNA]</scope>
    <source>
        <strain evidence="1 2">SM1701</strain>
    </source>
</reference>
<dbReference type="OrthoDB" id="9911961at2"/>
<comment type="caution">
    <text evidence="1">The sequence shown here is derived from an EMBL/GenBank/DDBJ whole genome shotgun (WGS) entry which is preliminary data.</text>
</comment>
<dbReference type="EMBL" id="QKSB01000010">
    <property type="protein sequence ID" value="PZE16197.1"/>
    <property type="molecule type" value="Genomic_DNA"/>
</dbReference>
<dbReference type="AlphaFoldDB" id="A0A2W1MWF8"/>
<sequence length="78" mass="8898">MKYETWLTYSNMSIAVQIKEGLYHCSQFGSNQEKKKDSKVCSSIVELKFFLLSYPNAPKKDILAFISKLEAKKSVTGK</sequence>
<accession>A0A2W1MWF8</accession>
<name>A0A2W1MWF8_9FLAO</name>
<dbReference type="RefSeq" id="WP_111064082.1">
    <property type="nucleotide sequence ID" value="NZ_JBHUCU010000037.1"/>
</dbReference>